<evidence type="ECO:0000313" key="3">
    <source>
        <dbReference type="EMBL" id="CAG7786786.1"/>
    </source>
</evidence>
<sequence>MDVSFGGRLRGLTFLETGRKLLTPEDMAKKRSSGKGADEPEELVRNDEQEQELALLANSTDPHIIEIQRKITSVFDLFDQSNKRAVDVREVGSIVRALDLYPTEAEVEEIIRNVEESSGKGIVKLERFMPYVTKIILDDNLYKPIPYDRLRKAFKLIDKDRKGILDPAKIRDIFMREGEPFVQEEIDEMMNFCVNKQTGKIHWQEYLPKLCKYEAPADGPE</sequence>
<dbReference type="FunFam" id="1.10.238.10:FF:000178">
    <property type="entry name" value="Calmodulin-2 A"/>
    <property type="match status" value="1"/>
</dbReference>
<keyword evidence="4" id="KW-1185">Reference proteome</keyword>
<comment type="caution">
    <text evidence="3">The sequence shown here is derived from an EMBL/GenBank/DDBJ whole genome shotgun (WGS) entry which is preliminary data.</text>
</comment>
<gene>
    <name evidence="3" type="ORF">AFUS01_LOCUS25338</name>
</gene>
<evidence type="ECO:0000259" key="2">
    <source>
        <dbReference type="PROSITE" id="PS50222"/>
    </source>
</evidence>
<reference evidence="3" key="1">
    <citation type="submission" date="2021-06" db="EMBL/GenBank/DDBJ databases">
        <authorList>
            <person name="Hodson N. C."/>
            <person name="Mongue J. A."/>
            <person name="Jaron S. K."/>
        </authorList>
    </citation>
    <scope>NUCLEOTIDE SEQUENCE</scope>
</reference>
<dbReference type="Proteomes" id="UP000708208">
    <property type="component" value="Unassembled WGS sequence"/>
</dbReference>
<dbReference type="OrthoDB" id="10260307at2759"/>
<dbReference type="PANTHER" id="PTHR46763:SF1">
    <property type="entry name" value="DYNEIN REGULATORY COMPLEX PROTEIN 8"/>
    <property type="match status" value="1"/>
</dbReference>
<name>A0A8J2KIV2_9HEXA</name>
<dbReference type="InterPro" id="IPR002048">
    <property type="entry name" value="EF_hand_dom"/>
</dbReference>
<dbReference type="Pfam" id="PF13499">
    <property type="entry name" value="EF-hand_7"/>
    <property type="match status" value="1"/>
</dbReference>
<feature type="domain" description="EF-hand" evidence="2">
    <location>
        <begin position="145"/>
        <end position="180"/>
    </location>
</feature>
<evidence type="ECO:0000256" key="1">
    <source>
        <dbReference type="ARBA" id="ARBA00022737"/>
    </source>
</evidence>
<dbReference type="EMBL" id="CAJVCH010326027">
    <property type="protein sequence ID" value="CAG7786786.1"/>
    <property type="molecule type" value="Genomic_DNA"/>
</dbReference>
<dbReference type="PROSITE" id="PS50222">
    <property type="entry name" value="EF_HAND_2"/>
    <property type="match status" value="1"/>
</dbReference>
<dbReference type="CDD" id="cd00051">
    <property type="entry name" value="EFh"/>
    <property type="match status" value="1"/>
</dbReference>
<proteinExistence type="predicted"/>
<accession>A0A8J2KIV2</accession>
<dbReference type="AlphaFoldDB" id="A0A8J2KIV2"/>
<organism evidence="3 4">
    <name type="scientific">Allacma fusca</name>
    <dbReference type="NCBI Taxonomy" id="39272"/>
    <lineage>
        <taxon>Eukaryota</taxon>
        <taxon>Metazoa</taxon>
        <taxon>Ecdysozoa</taxon>
        <taxon>Arthropoda</taxon>
        <taxon>Hexapoda</taxon>
        <taxon>Collembola</taxon>
        <taxon>Symphypleona</taxon>
        <taxon>Sminthuridae</taxon>
        <taxon>Allacma</taxon>
    </lineage>
</organism>
<protein>
    <recommendedName>
        <fullName evidence="2">EF-hand domain-containing protein</fullName>
    </recommendedName>
</protein>
<dbReference type="PANTHER" id="PTHR46763">
    <property type="entry name" value="DYNEIN REGULATORY COMPLEX PROTEIN 8"/>
    <property type="match status" value="1"/>
</dbReference>
<dbReference type="GO" id="GO:0005509">
    <property type="term" value="F:calcium ion binding"/>
    <property type="evidence" value="ECO:0007669"/>
    <property type="project" value="InterPro"/>
</dbReference>
<keyword evidence="1" id="KW-0677">Repeat</keyword>
<dbReference type="GO" id="GO:0043226">
    <property type="term" value="C:organelle"/>
    <property type="evidence" value="ECO:0007669"/>
    <property type="project" value="UniProtKB-ARBA"/>
</dbReference>
<evidence type="ECO:0000313" key="4">
    <source>
        <dbReference type="Proteomes" id="UP000708208"/>
    </source>
</evidence>